<evidence type="ECO:0000313" key="4">
    <source>
        <dbReference type="Proteomes" id="UP000252132"/>
    </source>
</evidence>
<protein>
    <submittedName>
        <fullName evidence="3">Beta-carotene hydroxylase</fullName>
    </submittedName>
</protein>
<evidence type="ECO:0000259" key="2">
    <source>
        <dbReference type="Pfam" id="PF00487"/>
    </source>
</evidence>
<feature type="transmembrane region" description="Helical" evidence="1">
    <location>
        <begin position="168"/>
        <end position="186"/>
    </location>
</feature>
<name>A0A368DZ02_9PROT</name>
<feature type="domain" description="Fatty acid desaturase" evidence="2">
    <location>
        <begin position="45"/>
        <end position="272"/>
    </location>
</feature>
<dbReference type="Pfam" id="PF00487">
    <property type="entry name" value="FA_desaturase"/>
    <property type="match status" value="1"/>
</dbReference>
<proteinExistence type="predicted"/>
<sequence length="277" mass="32189">MRLEREVARKYLNRLSIPMVVWPFANLFCWLSLWPLVLTGNMQLWLAFPIAVVNMTLAYLPSHEAQHDIYARPGEKLRWLNQAIGHLSLIPLVFGYRILRLTHLEHHKHTNDPELDPDRIYNGGKTFWETIKISLEAYQPGSRANASYADCLERIGTAEAQRAFVEQIFIILTHMGILFVCAYNGIALEALLLWWLPLKIGVIYIRIYLSWLPHYPGDDLTRYGNTRRFTSWLGVWSSLGMTAHIVHHLHPRIPLDKTPVAMREMMPILQARNCRLD</sequence>
<keyword evidence="1" id="KW-1133">Transmembrane helix</keyword>
<dbReference type="InterPro" id="IPR005804">
    <property type="entry name" value="FA_desaturase_dom"/>
</dbReference>
<dbReference type="GO" id="GO:0006629">
    <property type="term" value="P:lipid metabolic process"/>
    <property type="evidence" value="ECO:0007669"/>
    <property type="project" value="InterPro"/>
</dbReference>
<organism evidence="3 4">
    <name type="scientific">PS1 clade bacterium</name>
    <dbReference type="NCBI Taxonomy" id="2175152"/>
    <lineage>
        <taxon>Bacteria</taxon>
        <taxon>Pseudomonadati</taxon>
        <taxon>Pseudomonadota</taxon>
        <taxon>Alphaproteobacteria</taxon>
        <taxon>PS1 clade</taxon>
    </lineage>
</organism>
<comment type="caution">
    <text evidence="3">The sequence shown here is derived from an EMBL/GenBank/DDBJ whole genome shotgun (WGS) entry which is preliminary data.</text>
</comment>
<evidence type="ECO:0000313" key="3">
    <source>
        <dbReference type="EMBL" id="RCL77060.1"/>
    </source>
</evidence>
<evidence type="ECO:0000256" key="1">
    <source>
        <dbReference type="SAM" id="Phobius"/>
    </source>
</evidence>
<reference evidence="3 4" key="1">
    <citation type="journal article" date="2018" name="Microbiome">
        <title>Fine metagenomic profile of the Mediterranean stratified and mixed water columns revealed by assembly and recruitment.</title>
        <authorList>
            <person name="Haro-Moreno J.M."/>
            <person name="Lopez-Perez M."/>
            <person name="De La Torre J.R."/>
            <person name="Picazo A."/>
            <person name="Camacho A."/>
            <person name="Rodriguez-Valera F."/>
        </authorList>
    </citation>
    <scope>NUCLEOTIDE SEQUENCE [LARGE SCALE GENOMIC DNA]</scope>
    <source>
        <strain evidence="3">MED-G55</strain>
    </source>
</reference>
<dbReference type="Proteomes" id="UP000252132">
    <property type="component" value="Unassembled WGS sequence"/>
</dbReference>
<feature type="transmembrane region" description="Helical" evidence="1">
    <location>
        <begin position="192"/>
        <end position="209"/>
    </location>
</feature>
<keyword evidence="1" id="KW-0472">Membrane</keyword>
<feature type="transmembrane region" description="Helical" evidence="1">
    <location>
        <begin position="20"/>
        <end position="37"/>
    </location>
</feature>
<feature type="transmembrane region" description="Helical" evidence="1">
    <location>
        <begin position="44"/>
        <end position="60"/>
    </location>
</feature>
<dbReference type="EMBL" id="QOQF01000013">
    <property type="protein sequence ID" value="RCL77060.1"/>
    <property type="molecule type" value="Genomic_DNA"/>
</dbReference>
<keyword evidence="1" id="KW-0812">Transmembrane</keyword>
<gene>
    <name evidence="3" type="ORF">DBW69_04400</name>
</gene>
<accession>A0A368DZ02</accession>
<dbReference type="AlphaFoldDB" id="A0A368DZ02"/>